<dbReference type="AlphaFoldDB" id="I4K7N9"/>
<dbReference type="PANTHER" id="PTHR36510">
    <property type="entry name" value="GLUTAMATE--CYSTEINE LIGASE 2-RELATED"/>
    <property type="match status" value="1"/>
</dbReference>
<gene>
    <name evidence="5" type="ORF">PflSS101_3137</name>
</gene>
<comment type="caution">
    <text evidence="5">The sequence shown here is derived from an EMBL/GenBank/DDBJ whole genome shotgun (WGS) entry which is preliminary data.</text>
</comment>
<dbReference type="GO" id="GO:0005524">
    <property type="term" value="F:ATP binding"/>
    <property type="evidence" value="ECO:0007669"/>
    <property type="project" value="UniProtKB-KW"/>
</dbReference>
<evidence type="ECO:0000256" key="1">
    <source>
        <dbReference type="ARBA" id="ARBA00022598"/>
    </source>
</evidence>
<evidence type="ECO:0000256" key="3">
    <source>
        <dbReference type="ARBA" id="ARBA00022840"/>
    </source>
</evidence>
<dbReference type="NCBIfam" id="TIGR02050">
    <property type="entry name" value="gshA_cyan_rel"/>
    <property type="match status" value="1"/>
</dbReference>
<dbReference type="Gene3D" id="3.30.590.20">
    <property type="match status" value="1"/>
</dbReference>
<dbReference type="Pfam" id="PF04107">
    <property type="entry name" value="GCS2"/>
    <property type="match status" value="1"/>
</dbReference>
<dbReference type="InterPro" id="IPR050141">
    <property type="entry name" value="GCL_type2/YbdK_subfam"/>
</dbReference>
<dbReference type="SUPFAM" id="SSF55931">
    <property type="entry name" value="Glutamine synthetase/guanido kinase"/>
    <property type="match status" value="1"/>
</dbReference>
<dbReference type="EC" id="6.3.2.2" evidence="4"/>
<comment type="similarity">
    <text evidence="4">Belongs to the glutamate--cysteine ligase type 2 family. YbdK subfamily.</text>
</comment>
<dbReference type="PATRIC" id="fig|1038924.3.peg.3030"/>
<evidence type="ECO:0000256" key="2">
    <source>
        <dbReference type="ARBA" id="ARBA00022741"/>
    </source>
</evidence>
<keyword evidence="1 4" id="KW-0436">Ligase</keyword>
<protein>
    <recommendedName>
        <fullName evidence="4">Putative glutamate--cysteine ligase 2</fullName>
        <ecNumber evidence="4">6.3.2.2</ecNumber>
    </recommendedName>
    <alternativeName>
        <fullName evidence="4">Gamma-glutamylcysteine synthetase 2</fullName>
        <shortName evidence="4">GCS 2</shortName>
        <shortName evidence="4">Gamma-GCS 2</shortName>
    </alternativeName>
</protein>
<comment type="function">
    <text evidence="4">ATP-dependent carboxylate-amine ligase which exhibits weak glutamate--cysteine ligase activity.</text>
</comment>
<dbReference type="InterPro" id="IPR014746">
    <property type="entry name" value="Gln_synth/guanido_kin_cat_dom"/>
</dbReference>
<sequence>MSMLTFGIEEEYFITDLHSRQMVCEPSAAVLAACREAIGAGFSYEMFQGQIEAASPVFTSSAEAADYLRAVRGNLAQSLAEFGLGVVCAGSHPLADWRGQRPTDQAHFRQLFDDIQYVARRSVLCGLHVHVQVPQTLDRIAVMNQVSPWLPLLLLLSCSSPFWDGAPSGFMSYRQAACDEWPRMGVPEHFSDWAEYQRYLVMLQRIGAIKADGNGWWGIRPAARYPTLELRMTDACPRLADALALATLFRVMVTHACAMQRPGARFSAEARWLLKENRWQAKRYGAAGTFALDDTGTLGSAEQWLQYARQTFAATAEAMGEPLLFNTLDALLQRGNSATEQLRWHAQAQATGADALASLRQVVDLLLAQTRGDH</sequence>
<dbReference type="NCBIfam" id="NF010039">
    <property type="entry name" value="PRK13515.1"/>
    <property type="match status" value="1"/>
</dbReference>
<dbReference type="Proteomes" id="UP000003213">
    <property type="component" value="Chromosome"/>
</dbReference>
<dbReference type="InterPro" id="IPR006336">
    <property type="entry name" value="GCS2"/>
</dbReference>
<comment type="catalytic activity">
    <reaction evidence="4">
        <text>L-cysteine + L-glutamate + ATP = gamma-L-glutamyl-L-cysteine + ADP + phosphate + H(+)</text>
        <dbReference type="Rhea" id="RHEA:13285"/>
        <dbReference type="ChEBI" id="CHEBI:15378"/>
        <dbReference type="ChEBI" id="CHEBI:29985"/>
        <dbReference type="ChEBI" id="CHEBI:30616"/>
        <dbReference type="ChEBI" id="CHEBI:35235"/>
        <dbReference type="ChEBI" id="CHEBI:43474"/>
        <dbReference type="ChEBI" id="CHEBI:58173"/>
        <dbReference type="ChEBI" id="CHEBI:456216"/>
        <dbReference type="EC" id="6.3.2.2"/>
    </reaction>
</comment>
<keyword evidence="2 4" id="KW-0547">Nucleotide-binding</keyword>
<organism evidence="5">
    <name type="scientific">Pseudomonas lactis</name>
    <dbReference type="NCBI Taxonomy" id="1615674"/>
    <lineage>
        <taxon>Bacteria</taxon>
        <taxon>Pseudomonadati</taxon>
        <taxon>Pseudomonadota</taxon>
        <taxon>Gammaproteobacteria</taxon>
        <taxon>Pseudomonadales</taxon>
        <taxon>Pseudomonadaceae</taxon>
        <taxon>Pseudomonas</taxon>
    </lineage>
</organism>
<dbReference type="HOGENOM" id="CLU_044848_0_1_6"/>
<evidence type="ECO:0000313" key="5">
    <source>
        <dbReference type="EMBL" id="EIK60729.1"/>
    </source>
</evidence>
<keyword evidence="3 4" id="KW-0067">ATP-binding</keyword>
<dbReference type="GO" id="GO:0004357">
    <property type="term" value="F:glutamate-cysteine ligase activity"/>
    <property type="evidence" value="ECO:0007669"/>
    <property type="project" value="UniProtKB-EC"/>
</dbReference>
<dbReference type="EMBL" id="AHPN01000001">
    <property type="protein sequence ID" value="EIK60729.1"/>
    <property type="molecule type" value="Genomic_DNA"/>
</dbReference>
<accession>I4K7N9</accession>
<proteinExistence type="inferred from homology"/>
<dbReference type="HAMAP" id="MF_01609">
    <property type="entry name" value="Glu_cys_ligase_2"/>
    <property type="match status" value="1"/>
</dbReference>
<evidence type="ECO:0000256" key="4">
    <source>
        <dbReference type="HAMAP-Rule" id="MF_01609"/>
    </source>
</evidence>
<dbReference type="GO" id="GO:0042398">
    <property type="term" value="P:modified amino acid biosynthetic process"/>
    <property type="evidence" value="ECO:0007669"/>
    <property type="project" value="InterPro"/>
</dbReference>
<dbReference type="InterPro" id="IPR011793">
    <property type="entry name" value="YbdK"/>
</dbReference>
<name>I4K7N9_9PSED</name>
<dbReference type="PANTHER" id="PTHR36510:SF1">
    <property type="entry name" value="GLUTAMATE--CYSTEINE LIGASE 2-RELATED"/>
    <property type="match status" value="1"/>
</dbReference>
<reference evidence="5" key="1">
    <citation type="journal article" date="2012" name="PLoS Genet.">
        <title>Comparative Genomics of Plant-Associated Pseudomonas spp.: Insights into Diversity and Inheritance of Traits Involved in Multitrophic Interactions.</title>
        <authorList>
            <person name="Loper J.E."/>
            <person name="Hassan K.A."/>
            <person name="Mavrodi D.V."/>
            <person name="Davis E.W.II."/>
            <person name="Lim C.K."/>
            <person name="Shaffer B.T."/>
            <person name="Elbourne L.D."/>
            <person name="Stockwell V.O."/>
            <person name="Hartney S.L."/>
            <person name="Breakwell K."/>
            <person name="Henkels M.D."/>
            <person name="Tetu S.G."/>
            <person name="Rangel L.I."/>
            <person name="Kidarsa T.A."/>
            <person name="Wilson N.L."/>
            <person name="van de Mortel J.E."/>
            <person name="Song C."/>
            <person name="Blumhagen R."/>
            <person name="Radune D."/>
            <person name="Hostetler J.B."/>
            <person name="Brinkac L.M."/>
            <person name="Durkin A.S."/>
            <person name="Kluepfel D.A."/>
            <person name="Wechter W.P."/>
            <person name="Anderson A.J."/>
            <person name="Kim Y.C."/>
            <person name="Pierson L.S.III."/>
            <person name="Pierson E.A."/>
            <person name="Lindow S.E."/>
            <person name="Kobayashi D.Y."/>
            <person name="Raaijmakers J.M."/>
            <person name="Weller D.M."/>
            <person name="Thomashow L.S."/>
            <person name="Allen A.E."/>
            <person name="Paulsen I.T."/>
        </authorList>
    </citation>
    <scope>NUCLEOTIDE SEQUENCE [LARGE SCALE GENOMIC DNA]</scope>
    <source>
        <strain evidence="5">SS101</strain>
    </source>
</reference>